<proteinExistence type="predicted"/>
<evidence type="ECO:0000313" key="1">
    <source>
        <dbReference type="EMBL" id="KAJ3484825.1"/>
    </source>
</evidence>
<organism evidence="1 2">
    <name type="scientific">Meripilus lineatus</name>
    <dbReference type="NCBI Taxonomy" id="2056292"/>
    <lineage>
        <taxon>Eukaryota</taxon>
        <taxon>Fungi</taxon>
        <taxon>Dikarya</taxon>
        <taxon>Basidiomycota</taxon>
        <taxon>Agaricomycotina</taxon>
        <taxon>Agaricomycetes</taxon>
        <taxon>Polyporales</taxon>
        <taxon>Meripilaceae</taxon>
        <taxon>Meripilus</taxon>
    </lineage>
</organism>
<comment type="caution">
    <text evidence="1">The sequence shown here is derived from an EMBL/GenBank/DDBJ whole genome shotgun (WGS) entry which is preliminary data.</text>
</comment>
<dbReference type="Proteomes" id="UP001212997">
    <property type="component" value="Unassembled WGS sequence"/>
</dbReference>
<accession>A0AAD5V577</accession>
<keyword evidence="2" id="KW-1185">Reference proteome</keyword>
<reference evidence="1" key="1">
    <citation type="submission" date="2022-07" db="EMBL/GenBank/DDBJ databases">
        <title>Genome Sequence of Physisporinus lineatus.</title>
        <authorList>
            <person name="Buettner E."/>
        </authorList>
    </citation>
    <scope>NUCLEOTIDE SEQUENCE</scope>
    <source>
        <strain evidence="1">VT162</strain>
    </source>
</reference>
<gene>
    <name evidence="1" type="ORF">NLI96_g5375</name>
</gene>
<dbReference type="AlphaFoldDB" id="A0AAD5V577"/>
<protein>
    <submittedName>
        <fullName evidence="1">Uncharacterized protein</fullName>
    </submittedName>
</protein>
<evidence type="ECO:0000313" key="2">
    <source>
        <dbReference type="Proteomes" id="UP001212997"/>
    </source>
</evidence>
<name>A0AAD5V577_9APHY</name>
<sequence length="321" mass="35934">MPNILAHPITPAAIRSRFIRRLPASHRLIPSPSYTPMEHLAFWSSYPHPKGYHYFQCNVDGISFVTQIDMNSPSDQRVVDCFISAMKSNVSQEASSDGIEVFLDIKGSGAKICVYYMVDHRTRRIFWLTGTILDDLTAQPPTISGLLNDPDNEAQYWAHVVLFPSHTLQGFDHMCKRREGGPFNSTLDHSTPNEIYEVPSSGFQVTLVSSRDDRLPRPGLARYRFAVIRENTALARIRDSPSDGPLDIHGLESTPETHTYMCHPIRVCISGSSIVDPEQPPSPSFIPSARHVGTKATVKKQWGYSIISVSITPSYHVFIDP</sequence>
<dbReference type="EMBL" id="JANAWD010000174">
    <property type="protein sequence ID" value="KAJ3484825.1"/>
    <property type="molecule type" value="Genomic_DNA"/>
</dbReference>